<evidence type="ECO:0000313" key="10">
    <source>
        <dbReference type="EMBL" id="SDH16586.1"/>
    </source>
</evidence>
<accession>A0A1G8A6U7</accession>
<proteinExistence type="predicted"/>
<keyword evidence="5 8" id="KW-1133">Transmembrane helix</keyword>
<feature type="transmembrane region" description="Helical" evidence="8">
    <location>
        <begin position="143"/>
        <end position="161"/>
    </location>
</feature>
<keyword evidence="3 8" id="KW-0812">Transmembrane</keyword>
<reference evidence="11" key="1">
    <citation type="submission" date="2016-10" db="EMBL/GenBank/DDBJ databases">
        <authorList>
            <person name="Varghese N."/>
            <person name="Submissions S."/>
        </authorList>
    </citation>
    <scope>NUCLEOTIDE SEQUENCE [LARGE SCALE GENOMIC DNA]</scope>
    <source>
        <strain evidence="11">CGMCC 4.3506</strain>
    </source>
</reference>
<dbReference type="GO" id="GO:0005886">
    <property type="term" value="C:plasma membrane"/>
    <property type="evidence" value="ECO:0007669"/>
    <property type="project" value="UniProtKB-SubCell"/>
</dbReference>
<evidence type="ECO:0000313" key="11">
    <source>
        <dbReference type="Proteomes" id="UP000199623"/>
    </source>
</evidence>
<dbReference type="InterPro" id="IPR043760">
    <property type="entry name" value="PycTM_dom"/>
</dbReference>
<evidence type="ECO:0000256" key="6">
    <source>
        <dbReference type="ARBA" id="ARBA00023118"/>
    </source>
</evidence>
<organism evidence="10 11">
    <name type="scientific">Lentzea fradiae</name>
    <dbReference type="NCBI Taxonomy" id="200378"/>
    <lineage>
        <taxon>Bacteria</taxon>
        <taxon>Bacillati</taxon>
        <taxon>Actinomycetota</taxon>
        <taxon>Actinomycetes</taxon>
        <taxon>Pseudonocardiales</taxon>
        <taxon>Pseudonocardiaceae</taxon>
        <taxon>Lentzea</taxon>
    </lineage>
</organism>
<evidence type="ECO:0000256" key="1">
    <source>
        <dbReference type="ARBA" id="ARBA00004236"/>
    </source>
</evidence>
<dbReference type="EMBL" id="FNCC01000017">
    <property type="protein sequence ID" value="SDH16586.1"/>
    <property type="molecule type" value="Genomic_DNA"/>
</dbReference>
<dbReference type="GO" id="GO:0051607">
    <property type="term" value="P:defense response to virus"/>
    <property type="evidence" value="ECO:0007669"/>
    <property type="project" value="UniProtKB-KW"/>
</dbReference>
<feature type="transmembrane region" description="Helical" evidence="8">
    <location>
        <begin position="37"/>
        <end position="56"/>
    </location>
</feature>
<dbReference type="Pfam" id="PF18967">
    <property type="entry name" value="PycTM"/>
    <property type="match status" value="1"/>
</dbReference>
<evidence type="ECO:0000256" key="7">
    <source>
        <dbReference type="ARBA" id="ARBA00023136"/>
    </source>
</evidence>
<dbReference type="OrthoDB" id="3699418at2"/>
<keyword evidence="7 8" id="KW-0472">Membrane</keyword>
<evidence type="ECO:0000256" key="3">
    <source>
        <dbReference type="ARBA" id="ARBA00022692"/>
    </source>
</evidence>
<evidence type="ECO:0000256" key="5">
    <source>
        <dbReference type="ARBA" id="ARBA00022989"/>
    </source>
</evidence>
<keyword evidence="11" id="KW-1185">Reference proteome</keyword>
<dbReference type="RefSeq" id="WP_090057029.1">
    <property type="nucleotide sequence ID" value="NZ_FNCC01000017.1"/>
</dbReference>
<feature type="transmembrane region" description="Helical" evidence="8">
    <location>
        <begin position="62"/>
        <end position="85"/>
    </location>
</feature>
<sequence>MTRCEYVAVPAQQHHAEAVTAADLEVRDELRRTDMKAIGMLGLFSVALAALLALIAAQPSTFAAVLLRLAALLVAVSIVLLLSVIRPVGIYSSPYGFPRWACFRGQPAALLDDLTAPDVLNGRLEVLAVLSASLLTKYRRIRAAVHLLGTGFALLTLASFTA</sequence>
<dbReference type="Proteomes" id="UP000199623">
    <property type="component" value="Unassembled WGS sequence"/>
</dbReference>
<name>A0A1G8A6U7_9PSEU</name>
<dbReference type="AlphaFoldDB" id="A0A1G8A6U7"/>
<protein>
    <recommendedName>
        <fullName evidence="9">Pycsar effector protein domain-containing protein</fullName>
    </recommendedName>
</protein>
<dbReference type="STRING" id="200378.SAMN05216553_11715"/>
<keyword evidence="6" id="KW-0051">Antiviral defense</keyword>
<evidence type="ECO:0000256" key="8">
    <source>
        <dbReference type="SAM" id="Phobius"/>
    </source>
</evidence>
<evidence type="ECO:0000259" key="9">
    <source>
        <dbReference type="Pfam" id="PF18967"/>
    </source>
</evidence>
<evidence type="ECO:0000256" key="4">
    <source>
        <dbReference type="ARBA" id="ARBA00022741"/>
    </source>
</evidence>
<keyword evidence="2" id="KW-1003">Cell membrane</keyword>
<feature type="domain" description="Pycsar effector protein" evidence="9">
    <location>
        <begin position="25"/>
        <end position="159"/>
    </location>
</feature>
<keyword evidence="4" id="KW-0547">Nucleotide-binding</keyword>
<comment type="subcellular location">
    <subcellularLocation>
        <location evidence="1">Cell membrane</location>
    </subcellularLocation>
</comment>
<dbReference type="GO" id="GO:0000166">
    <property type="term" value="F:nucleotide binding"/>
    <property type="evidence" value="ECO:0007669"/>
    <property type="project" value="UniProtKB-KW"/>
</dbReference>
<gene>
    <name evidence="10" type="ORF">SAMN05216553_11715</name>
</gene>
<evidence type="ECO:0000256" key="2">
    <source>
        <dbReference type="ARBA" id="ARBA00022475"/>
    </source>
</evidence>